<accession>A0A953NA80</accession>
<comment type="caution">
    <text evidence="11">The sequence shown here is derived from an EMBL/GenBank/DDBJ whole genome shotgun (WGS) entry which is preliminary data.</text>
</comment>
<feature type="transmembrane region" description="Helical" evidence="9">
    <location>
        <begin position="68"/>
        <end position="88"/>
    </location>
</feature>
<feature type="transmembrane region" description="Helical" evidence="9">
    <location>
        <begin position="166"/>
        <end position="188"/>
    </location>
</feature>
<evidence type="ECO:0000259" key="10">
    <source>
        <dbReference type="Pfam" id="PF04290"/>
    </source>
</evidence>
<name>A0A953NA80_9BURK</name>
<evidence type="ECO:0000256" key="7">
    <source>
        <dbReference type="ARBA" id="ARBA00023136"/>
    </source>
</evidence>
<dbReference type="InterPro" id="IPR007387">
    <property type="entry name" value="TRAP_DctQ"/>
</dbReference>
<dbReference type="Proteomes" id="UP000739565">
    <property type="component" value="Unassembled WGS sequence"/>
</dbReference>
<evidence type="ECO:0000256" key="9">
    <source>
        <dbReference type="RuleBase" id="RU369079"/>
    </source>
</evidence>
<keyword evidence="5 9" id="KW-0812">Transmembrane</keyword>
<evidence type="ECO:0000256" key="6">
    <source>
        <dbReference type="ARBA" id="ARBA00022989"/>
    </source>
</evidence>
<feature type="transmembrane region" description="Helical" evidence="9">
    <location>
        <begin position="109"/>
        <end position="130"/>
    </location>
</feature>
<gene>
    <name evidence="11" type="ORF">KZZ10_10850</name>
</gene>
<keyword evidence="6 9" id="KW-1133">Transmembrane helix</keyword>
<evidence type="ECO:0000256" key="4">
    <source>
        <dbReference type="ARBA" id="ARBA00022519"/>
    </source>
</evidence>
<reference evidence="11" key="1">
    <citation type="submission" date="2021-07" db="EMBL/GenBank/DDBJ databases">
        <title>New genus and species of the family Alcaligenaceae.</title>
        <authorList>
            <person name="Hahn M.W."/>
        </authorList>
    </citation>
    <scope>NUCLEOTIDE SEQUENCE</scope>
    <source>
        <strain evidence="11">LF4-65</strain>
    </source>
</reference>
<feature type="domain" description="Tripartite ATP-independent periplasmic transporters DctQ component" evidence="10">
    <location>
        <begin position="45"/>
        <end position="190"/>
    </location>
</feature>
<dbReference type="RefSeq" id="WP_259661562.1">
    <property type="nucleotide sequence ID" value="NZ_JAHXRI010000010.1"/>
</dbReference>
<comment type="similarity">
    <text evidence="8 9">Belongs to the TRAP transporter small permease family.</text>
</comment>
<comment type="subcellular location">
    <subcellularLocation>
        <location evidence="1 9">Cell inner membrane</location>
        <topology evidence="1 9">Multi-pass membrane protein</topology>
    </subcellularLocation>
</comment>
<evidence type="ECO:0000256" key="8">
    <source>
        <dbReference type="ARBA" id="ARBA00038436"/>
    </source>
</evidence>
<dbReference type="AlphaFoldDB" id="A0A953NA80"/>
<proteinExistence type="inferred from homology"/>
<dbReference type="GO" id="GO:0022857">
    <property type="term" value="F:transmembrane transporter activity"/>
    <property type="evidence" value="ECO:0007669"/>
    <property type="project" value="UniProtKB-UniRule"/>
</dbReference>
<feature type="transmembrane region" description="Helical" evidence="9">
    <location>
        <begin position="35"/>
        <end position="56"/>
    </location>
</feature>
<dbReference type="GO" id="GO:0015740">
    <property type="term" value="P:C4-dicarboxylate transport"/>
    <property type="evidence" value="ECO:0007669"/>
    <property type="project" value="TreeGrafter"/>
</dbReference>
<evidence type="ECO:0000256" key="5">
    <source>
        <dbReference type="ARBA" id="ARBA00022692"/>
    </source>
</evidence>
<comment type="subunit">
    <text evidence="9">The complex comprises the extracytoplasmic solute receptor protein and the two transmembrane proteins.</text>
</comment>
<dbReference type="PANTHER" id="PTHR35011">
    <property type="entry name" value="2,3-DIKETO-L-GULONATE TRAP TRANSPORTER SMALL PERMEASE PROTEIN YIAM"/>
    <property type="match status" value="1"/>
</dbReference>
<organism evidence="11 12">
    <name type="scientific">Zwartia hollandica</name>
    <dbReference type="NCBI Taxonomy" id="324606"/>
    <lineage>
        <taxon>Bacteria</taxon>
        <taxon>Pseudomonadati</taxon>
        <taxon>Pseudomonadota</taxon>
        <taxon>Betaproteobacteria</taxon>
        <taxon>Burkholderiales</taxon>
        <taxon>Alcaligenaceae</taxon>
        <taxon>Zwartia</taxon>
    </lineage>
</organism>
<keyword evidence="12" id="KW-1185">Reference proteome</keyword>
<keyword evidence="7 9" id="KW-0472">Membrane</keyword>
<evidence type="ECO:0000313" key="11">
    <source>
        <dbReference type="EMBL" id="MBZ1351144.1"/>
    </source>
</evidence>
<dbReference type="InterPro" id="IPR055348">
    <property type="entry name" value="DctQ"/>
</dbReference>
<dbReference type="EMBL" id="JAHXRI010000010">
    <property type="protein sequence ID" value="MBZ1351144.1"/>
    <property type="molecule type" value="Genomic_DNA"/>
</dbReference>
<keyword evidence="4 9" id="KW-0997">Cell inner membrane</keyword>
<comment type="function">
    <text evidence="9">Part of the tripartite ATP-independent periplasmic (TRAP) transport system.</text>
</comment>
<evidence type="ECO:0000256" key="1">
    <source>
        <dbReference type="ARBA" id="ARBA00004429"/>
    </source>
</evidence>
<dbReference type="PANTHER" id="PTHR35011:SF2">
    <property type="entry name" value="2,3-DIKETO-L-GULONATE TRAP TRANSPORTER SMALL PERMEASE PROTEIN YIAM"/>
    <property type="match status" value="1"/>
</dbReference>
<evidence type="ECO:0000256" key="3">
    <source>
        <dbReference type="ARBA" id="ARBA00022475"/>
    </source>
</evidence>
<keyword evidence="2 9" id="KW-0813">Transport</keyword>
<dbReference type="GO" id="GO:0005886">
    <property type="term" value="C:plasma membrane"/>
    <property type="evidence" value="ECO:0007669"/>
    <property type="project" value="UniProtKB-SubCell"/>
</dbReference>
<keyword evidence="3" id="KW-1003">Cell membrane</keyword>
<protein>
    <recommendedName>
        <fullName evidence="9">TRAP transporter small permease protein</fullName>
    </recommendedName>
</protein>
<evidence type="ECO:0000313" key="12">
    <source>
        <dbReference type="Proteomes" id="UP000739565"/>
    </source>
</evidence>
<dbReference type="Pfam" id="PF04290">
    <property type="entry name" value="DctQ"/>
    <property type="match status" value="1"/>
</dbReference>
<sequence length="211" mass="23574">MQHLTTEQAHATPTPPIAVRAVLATSKTILTVERWLITGLMFLLTFLILLNVVTRYSGASLYWVDESAVYSVVWLTFIGGSAMTRLRMDFAVEMLTEKLPASYKKIAKITAGLGIAIFSIALAWMCLLWFDPIGFAQAGFEPKAFAAKSFNFLYTERTQTLNWPSWAVYLIIPIFSITMVIHSVANLLEDMGFVQVSKFKEFGLNSAESVN</sequence>
<evidence type="ECO:0000256" key="2">
    <source>
        <dbReference type="ARBA" id="ARBA00022448"/>
    </source>
</evidence>